<protein>
    <submittedName>
        <fullName evidence="8">Blast:Enkurin domain-containing protein 1</fullName>
    </submittedName>
</protein>
<dbReference type="STRING" id="7266.A0A3B0J729"/>
<keyword evidence="3" id="KW-0963">Cytoplasm</keyword>
<keyword evidence="9" id="KW-1185">Reference proteome</keyword>
<keyword evidence="5" id="KW-0966">Cell projection</keyword>
<feature type="compositionally biased region" description="Polar residues" evidence="6">
    <location>
        <begin position="161"/>
        <end position="174"/>
    </location>
</feature>
<dbReference type="PANTHER" id="PTHR21490">
    <property type="entry name" value="ENKURIN-RELATED"/>
    <property type="match status" value="1"/>
</dbReference>
<evidence type="ECO:0000256" key="2">
    <source>
        <dbReference type="ARBA" id="ARBA00004245"/>
    </source>
</evidence>
<evidence type="ECO:0000313" key="8">
    <source>
        <dbReference type="EMBL" id="SPP75672.1"/>
    </source>
</evidence>
<feature type="region of interest" description="Disordered" evidence="6">
    <location>
        <begin position="260"/>
        <end position="296"/>
    </location>
</feature>
<evidence type="ECO:0000256" key="4">
    <source>
        <dbReference type="ARBA" id="ARBA00023212"/>
    </source>
</evidence>
<evidence type="ECO:0000256" key="1">
    <source>
        <dbReference type="ARBA" id="ARBA00004138"/>
    </source>
</evidence>
<dbReference type="AlphaFoldDB" id="A0A3B0J729"/>
<organism evidence="8 9">
    <name type="scientific">Drosophila guanche</name>
    <name type="common">Fruit fly</name>
    <dbReference type="NCBI Taxonomy" id="7266"/>
    <lineage>
        <taxon>Eukaryota</taxon>
        <taxon>Metazoa</taxon>
        <taxon>Ecdysozoa</taxon>
        <taxon>Arthropoda</taxon>
        <taxon>Hexapoda</taxon>
        <taxon>Insecta</taxon>
        <taxon>Pterygota</taxon>
        <taxon>Neoptera</taxon>
        <taxon>Endopterygota</taxon>
        <taxon>Diptera</taxon>
        <taxon>Brachycera</taxon>
        <taxon>Muscomorpha</taxon>
        <taxon>Ephydroidea</taxon>
        <taxon>Drosophilidae</taxon>
        <taxon>Drosophila</taxon>
        <taxon>Sophophora</taxon>
    </lineage>
</organism>
<evidence type="ECO:0000256" key="5">
    <source>
        <dbReference type="ARBA" id="ARBA00023273"/>
    </source>
</evidence>
<dbReference type="Proteomes" id="UP000268350">
    <property type="component" value="Unassembled WGS sequence"/>
</dbReference>
<sequence length="462" mass="52972">MLKQVNLCWRSISTKFPDYDKYIYGVFLKWEGTFRYIFEGFAVYSIDNSAVTQFKDAVQLDLFFYFLINIIEHNLVYLNSLWIMSNTSVRPIPTLKGIFSVPRATQGRNFLKENKVSLRSLEKTTSEKMAAKEPVRPKWMPPMRRAGSEVRESKAGRPPVTRQNTQETSLTRNRNNSRSHHQLGACASESGERFEGLEERSPLFYAPSVEASQSPDNYSERCNSCGTQRSSTSIAIQTEDITDELYLTNALKKCSIDGSMMGEPSNKYDNGYRRSNRYDNNEEEDLLSPRTNGKQQNRFNVNEFNTMLLAPDDGVKTEVTSDEEAPLSARSRYTVATVESNASITSKRREHKLGSRDELRLPRYLEKEKREKAAAKELADARDPDCPRGHILLPEQERVDHLHSAQKRYDGLISELNHLPMTAQTLRVRNRKSEIDKELAVVDEKIRVYSKPKVYISSSKCT</sequence>
<dbReference type="InterPro" id="IPR027012">
    <property type="entry name" value="Enkurin_dom"/>
</dbReference>
<proteinExistence type="predicted"/>
<dbReference type="PROSITE" id="PS51665">
    <property type="entry name" value="ENKURIN"/>
    <property type="match status" value="1"/>
</dbReference>
<dbReference type="InterPro" id="IPR052102">
    <property type="entry name" value="Enkurin_domain-protein"/>
</dbReference>
<dbReference type="PANTHER" id="PTHR21490:SF2">
    <property type="entry name" value="ENKURIN DOMAIN-CONTAINING PROTEIN 1"/>
    <property type="match status" value="1"/>
</dbReference>
<keyword evidence="4" id="KW-0206">Cytoskeleton</keyword>
<evidence type="ECO:0000313" key="9">
    <source>
        <dbReference type="Proteomes" id="UP000268350"/>
    </source>
</evidence>
<dbReference type="OrthoDB" id="10264920at2759"/>
<feature type="compositionally biased region" description="Basic and acidic residues" evidence="6">
    <location>
        <begin position="146"/>
        <end position="155"/>
    </location>
</feature>
<dbReference type="GO" id="GO:0005881">
    <property type="term" value="C:cytoplasmic microtubule"/>
    <property type="evidence" value="ECO:0007669"/>
    <property type="project" value="TreeGrafter"/>
</dbReference>
<evidence type="ECO:0000256" key="3">
    <source>
        <dbReference type="ARBA" id="ARBA00022490"/>
    </source>
</evidence>
<feature type="domain" description="Enkurin" evidence="7">
    <location>
        <begin position="365"/>
        <end position="457"/>
    </location>
</feature>
<dbReference type="EMBL" id="OUUW01000001">
    <property type="protein sequence ID" value="SPP75672.1"/>
    <property type="molecule type" value="Genomic_DNA"/>
</dbReference>
<name>A0A3B0J729_DROGU</name>
<accession>A0A3B0J729</accession>
<gene>
    <name evidence="8" type="ORF">DGUA_6G003518</name>
</gene>
<feature type="compositionally biased region" description="Basic and acidic residues" evidence="6">
    <location>
        <begin position="270"/>
        <end position="280"/>
    </location>
</feature>
<evidence type="ECO:0000256" key="6">
    <source>
        <dbReference type="SAM" id="MobiDB-lite"/>
    </source>
</evidence>
<reference evidence="9" key="1">
    <citation type="submission" date="2018-01" db="EMBL/GenBank/DDBJ databases">
        <authorList>
            <person name="Alioto T."/>
            <person name="Alioto T."/>
        </authorList>
    </citation>
    <scope>NUCLEOTIDE SEQUENCE [LARGE SCALE GENOMIC DNA]</scope>
</reference>
<evidence type="ECO:0000259" key="7">
    <source>
        <dbReference type="PROSITE" id="PS51665"/>
    </source>
</evidence>
<comment type="subcellular location">
    <subcellularLocation>
        <location evidence="1">Cell projection</location>
        <location evidence="1">Cilium</location>
    </subcellularLocation>
    <subcellularLocation>
        <location evidence="2">Cytoplasm</location>
        <location evidence="2">Cytoskeleton</location>
    </subcellularLocation>
</comment>
<feature type="region of interest" description="Disordered" evidence="6">
    <location>
        <begin position="138"/>
        <end position="189"/>
    </location>
</feature>
<dbReference type="GO" id="GO:0005929">
    <property type="term" value="C:cilium"/>
    <property type="evidence" value="ECO:0007669"/>
    <property type="project" value="UniProtKB-SubCell"/>
</dbReference>
<dbReference type="Pfam" id="PF13864">
    <property type="entry name" value="Enkurin"/>
    <property type="match status" value="1"/>
</dbReference>